<sequence length="50" mass="6116">MLSGIESFLVEKYGIEIFKWLSRKLLYEGKYEKINEHLFFLVLFVTMKFH</sequence>
<accession>A0AAP7W964</accession>
<proteinExistence type="predicted"/>
<name>A0AAP7W964_BACMY</name>
<dbReference type="AlphaFoldDB" id="A0AAP7W964"/>
<reference evidence="1 2" key="1">
    <citation type="submission" date="2016-12" db="EMBL/GenBank/DDBJ databases">
        <title>Genome Sequences of Twelve Sporeforming Bacillus Species Isolated from Foods.</title>
        <authorList>
            <person name="De Jong A."/>
            <person name="Holsappel S."/>
            <person name="Kuipers O.P."/>
        </authorList>
    </citation>
    <scope>NUCLEOTIDE SEQUENCE [LARGE SCALE GENOMIC DNA]</scope>
    <source>
        <strain evidence="1 2">S3E15</strain>
    </source>
</reference>
<dbReference type="EMBL" id="MRWU01000006">
    <property type="protein sequence ID" value="OSX93019.1"/>
    <property type="molecule type" value="Genomic_DNA"/>
</dbReference>
<dbReference type="KEGG" id="bww:bwei_4558"/>
<protein>
    <submittedName>
        <fullName evidence="1">Uncharacterized protein</fullName>
    </submittedName>
</protein>
<organism evidence="1 2">
    <name type="scientific">Bacillus mycoides</name>
    <dbReference type="NCBI Taxonomy" id="1405"/>
    <lineage>
        <taxon>Bacteria</taxon>
        <taxon>Bacillati</taxon>
        <taxon>Bacillota</taxon>
        <taxon>Bacilli</taxon>
        <taxon>Bacillales</taxon>
        <taxon>Bacillaceae</taxon>
        <taxon>Bacillus</taxon>
        <taxon>Bacillus cereus group</taxon>
    </lineage>
</organism>
<gene>
    <name evidence="1" type="ORF">S3E15_05195</name>
</gene>
<evidence type="ECO:0000313" key="1">
    <source>
        <dbReference type="EMBL" id="OSX93019.1"/>
    </source>
</evidence>
<comment type="caution">
    <text evidence="1">The sequence shown here is derived from an EMBL/GenBank/DDBJ whole genome shotgun (WGS) entry which is preliminary data.</text>
</comment>
<dbReference type="Proteomes" id="UP000194131">
    <property type="component" value="Unassembled WGS sequence"/>
</dbReference>
<evidence type="ECO:0000313" key="2">
    <source>
        <dbReference type="Proteomes" id="UP000194131"/>
    </source>
</evidence>